<protein>
    <submittedName>
        <fullName evidence="2">GRAS7</fullName>
    </submittedName>
</protein>
<sequence length="99" mass="10828">MPGSRKDHPSRYRRSNDRMSSATSSLNATGAKPADRMRPTTPPSHDARRTPTPGRTRGPRWHARQPSPEQASRCLSLGSSLPASPCTPRRTGGLRRTPS</sequence>
<proteinExistence type="predicted"/>
<reference evidence="2" key="1">
    <citation type="submission" date="2014-09" db="EMBL/GenBank/DDBJ databases">
        <authorList>
            <person name="Magalhaes I.L.F."/>
            <person name="Oliveira U."/>
            <person name="Santos F.R."/>
            <person name="Vidigal T.H.D.A."/>
            <person name="Brescovit A.D."/>
            <person name="Santos A.J."/>
        </authorList>
    </citation>
    <scope>NUCLEOTIDE SEQUENCE</scope>
    <source>
        <tissue evidence="2">Shoot tissue taken approximately 20 cm above the soil surface</tissue>
    </source>
</reference>
<dbReference type="AlphaFoldDB" id="A0A0A9D8Z3"/>
<dbReference type="EMBL" id="GBRH01215795">
    <property type="protein sequence ID" value="JAD82100.1"/>
    <property type="molecule type" value="Transcribed_RNA"/>
</dbReference>
<organism evidence="2">
    <name type="scientific">Arundo donax</name>
    <name type="common">Giant reed</name>
    <name type="synonym">Donax arundinaceus</name>
    <dbReference type="NCBI Taxonomy" id="35708"/>
    <lineage>
        <taxon>Eukaryota</taxon>
        <taxon>Viridiplantae</taxon>
        <taxon>Streptophyta</taxon>
        <taxon>Embryophyta</taxon>
        <taxon>Tracheophyta</taxon>
        <taxon>Spermatophyta</taxon>
        <taxon>Magnoliopsida</taxon>
        <taxon>Liliopsida</taxon>
        <taxon>Poales</taxon>
        <taxon>Poaceae</taxon>
        <taxon>PACMAD clade</taxon>
        <taxon>Arundinoideae</taxon>
        <taxon>Arundineae</taxon>
        <taxon>Arundo</taxon>
    </lineage>
</organism>
<evidence type="ECO:0000313" key="2">
    <source>
        <dbReference type="EMBL" id="JAD82100.1"/>
    </source>
</evidence>
<reference evidence="2" key="2">
    <citation type="journal article" date="2015" name="Data Brief">
        <title>Shoot transcriptome of the giant reed, Arundo donax.</title>
        <authorList>
            <person name="Barrero R.A."/>
            <person name="Guerrero F.D."/>
            <person name="Moolhuijzen P."/>
            <person name="Goolsby J.A."/>
            <person name="Tidwell J."/>
            <person name="Bellgard S.E."/>
            <person name="Bellgard M.I."/>
        </authorList>
    </citation>
    <scope>NUCLEOTIDE SEQUENCE</scope>
    <source>
        <tissue evidence="2">Shoot tissue taken approximately 20 cm above the soil surface</tissue>
    </source>
</reference>
<feature type="compositionally biased region" description="Low complexity" evidence="1">
    <location>
        <begin position="87"/>
        <end position="99"/>
    </location>
</feature>
<feature type="compositionally biased region" description="Polar residues" evidence="1">
    <location>
        <begin position="18"/>
        <end position="28"/>
    </location>
</feature>
<accession>A0A0A9D8Z3</accession>
<name>A0A0A9D8Z3_ARUDO</name>
<feature type="region of interest" description="Disordered" evidence="1">
    <location>
        <begin position="1"/>
        <end position="99"/>
    </location>
</feature>
<feature type="compositionally biased region" description="Basic and acidic residues" evidence="1">
    <location>
        <begin position="1"/>
        <end position="17"/>
    </location>
</feature>
<evidence type="ECO:0000256" key="1">
    <source>
        <dbReference type="SAM" id="MobiDB-lite"/>
    </source>
</evidence>